<dbReference type="InterPro" id="IPR001938">
    <property type="entry name" value="Thaumatin"/>
</dbReference>
<dbReference type="EMBL" id="SWLB01000018">
    <property type="protein sequence ID" value="KAF3326339.1"/>
    <property type="molecule type" value="Genomic_DNA"/>
</dbReference>
<dbReference type="PRINTS" id="PR00347">
    <property type="entry name" value="THAUMATIN"/>
</dbReference>
<keyword evidence="3" id="KW-1185">Reference proteome</keyword>
<gene>
    <name evidence="2" type="ORF">FCM35_KLT07969</name>
</gene>
<evidence type="ECO:0000313" key="2">
    <source>
        <dbReference type="EMBL" id="KAF3326339.1"/>
    </source>
</evidence>
<dbReference type="PANTHER" id="PTHR31048">
    <property type="entry name" value="OS03G0233200 PROTEIN"/>
    <property type="match status" value="1"/>
</dbReference>
<organism evidence="2 3">
    <name type="scientific">Carex littledalei</name>
    <dbReference type="NCBI Taxonomy" id="544730"/>
    <lineage>
        <taxon>Eukaryota</taxon>
        <taxon>Viridiplantae</taxon>
        <taxon>Streptophyta</taxon>
        <taxon>Embryophyta</taxon>
        <taxon>Tracheophyta</taxon>
        <taxon>Spermatophyta</taxon>
        <taxon>Magnoliopsida</taxon>
        <taxon>Liliopsida</taxon>
        <taxon>Poales</taxon>
        <taxon>Cyperaceae</taxon>
        <taxon>Cyperoideae</taxon>
        <taxon>Cariceae</taxon>
        <taxon>Carex</taxon>
        <taxon>Carex subgen. Euthyceras</taxon>
    </lineage>
</organism>
<evidence type="ECO:0000256" key="1">
    <source>
        <dbReference type="PIRSR" id="PIRSR002703-1"/>
    </source>
</evidence>
<dbReference type="PROSITE" id="PS51367">
    <property type="entry name" value="THAUMATIN_2"/>
    <property type="match status" value="1"/>
</dbReference>
<dbReference type="SMART" id="SM00205">
    <property type="entry name" value="THN"/>
    <property type="match status" value="1"/>
</dbReference>
<protein>
    <submittedName>
        <fullName evidence="2">Thaumatin-like protein</fullName>
    </submittedName>
</protein>
<sequence>MMIGAVADGQMVTFHIRNKCSCPVWPAIAPNSGNPVLADGGFLLQPGQTKQVKAPPKWNGRFWGRTGCNFESGTKPACQTGDCQGLLSCNGSIGFPPATLVEVSLQEDRSKPSFYDVSLVDGYNLPISVATKPYNSTCTIGSCKESINNACPKELQV</sequence>
<dbReference type="Gene3D" id="2.60.110.10">
    <property type="entry name" value="Thaumatin"/>
    <property type="match status" value="1"/>
</dbReference>
<evidence type="ECO:0000313" key="3">
    <source>
        <dbReference type="Proteomes" id="UP000623129"/>
    </source>
</evidence>
<name>A0A833VJW1_9POAL</name>
<dbReference type="AlphaFoldDB" id="A0A833VJW1"/>
<dbReference type="Pfam" id="PF00314">
    <property type="entry name" value="Thaumatin"/>
    <property type="match status" value="1"/>
</dbReference>
<dbReference type="Proteomes" id="UP000623129">
    <property type="component" value="Unassembled WGS sequence"/>
</dbReference>
<accession>A0A833VJW1</accession>
<dbReference type="PIRSF" id="PIRSF002703">
    <property type="entry name" value="Thaumatin"/>
    <property type="match status" value="1"/>
</dbReference>
<reference evidence="2" key="1">
    <citation type="submission" date="2020-01" db="EMBL/GenBank/DDBJ databases">
        <title>Genome sequence of Kobresia littledalei, the first chromosome-level genome in the family Cyperaceae.</title>
        <authorList>
            <person name="Qu G."/>
        </authorList>
    </citation>
    <scope>NUCLEOTIDE SEQUENCE</scope>
    <source>
        <strain evidence="2">C.B.Clarke</strain>
        <tissue evidence="2">Leaf</tissue>
    </source>
</reference>
<comment type="caution">
    <text evidence="2">The sequence shown here is derived from an EMBL/GenBank/DDBJ whole genome shotgun (WGS) entry which is preliminary data.</text>
</comment>
<keyword evidence="1" id="KW-1015">Disulfide bond</keyword>
<feature type="disulfide bond" evidence="1">
    <location>
        <begin position="68"/>
        <end position="78"/>
    </location>
</feature>
<proteinExistence type="predicted"/>
<dbReference type="InterPro" id="IPR037176">
    <property type="entry name" value="Osmotin/thaumatin-like_sf"/>
</dbReference>
<dbReference type="OrthoDB" id="430315at2759"/>
<feature type="disulfide bond" evidence="1">
    <location>
        <begin position="83"/>
        <end position="89"/>
    </location>
</feature>
<dbReference type="SUPFAM" id="SSF49870">
    <property type="entry name" value="Osmotin, thaumatin-like protein"/>
    <property type="match status" value="1"/>
</dbReference>